<dbReference type="InterPro" id="IPR051540">
    <property type="entry name" value="S-2-haloacid_dehalogenase"/>
</dbReference>
<dbReference type="EMBL" id="CADILD010000002">
    <property type="protein sequence ID" value="CAB3896599.1"/>
    <property type="molecule type" value="Genomic_DNA"/>
</dbReference>
<dbReference type="GO" id="GO:0018784">
    <property type="term" value="F:(S)-2-haloacid dehalogenase activity"/>
    <property type="evidence" value="ECO:0007669"/>
    <property type="project" value="UniProtKB-EC"/>
</dbReference>
<dbReference type="SFLD" id="SFLDS00003">
    <property type="entry name" value="Haloacid_Dehalogenase"/>
    <property type="match status" value="1"/>
</dbReference>
<dbReference type="PRINTS" id="PR00413">
    <property type="entry name" value="HADHALOGNASE"/>
</dbReference>
<dbReference type="Gene3D" id="3.40.50.1000">
    <property type="entry name" value="HAD superfamily/HAD-like"/>
    <property type="match status" value="1"/>
</dbReference>
<evidence type="ECO:0000313" key="3">
    <source>
        <dbReference type="Proteomes" id="UP000494105"/>
    </source>
</evidence>
<dbReference type="SFLD" id="SFLDG01129">
    <property type="entry name" value="C1.5:_HAD__Beta-PGM__Phosphata"/>
    <property type="match status" value="1"/>
</dbReference>
<dbReference type="Proteomes" id="UP000494105">
    <property type="component" value="Unassembled WGS sequence"/>
</dbReference>
<gene>
    <name evidence="2" type="primary">hdl IVa</name>
    <name evidence="2" type="ORF">LMG1861_04087</name>
</gene>
<dbReference type="PANTHER" id="PTHR43316:SF9">
    <property type="entry name" value="ACID DEHALOGENASE, PUTATIVE (AFU_ORTHOLOGUE AFUA_6G14460)-RELATED"/>
    <property type="match status" value="1"/>
</dbReference>
<evidence type="ECO:0000256" key="1">
    <source>
        <dbReference type="ARBA" id="ARBA00022801"/>
    </source>
</evidence>
<dbReference type="Pfam" id="PF00702">
    <property type="entry name" value="Hydrolase"/>
    <property type="match status" value="1"/>
</dbReference>
<proteinExistence type="predicted"/>
<organism evidence="2 3">
    <name type="scientific">Achromobacter piechaudii</name>
    <dbReference type="NCBI Taxonomy" id="72556"/>
    <lineage>
        <taxon>Bacteria</taxon>
        <taxon>Pseudomonadati</taxon>
        <taxon>Pseudomonadota</taxon>
        <taxon>Betaproteobacteria</taxon>
        <taxon>Burkholderiales</taxon>
        <taxon>Alcaligenaceae</taxon>
        <taxon>Achromobacter</taxon>
    </lineage>
</organism>
<dbReference type="Gene3D" id="1.10.150.750">
    <property type="match status" value="1"/>
</dbReference>
<dbReference type="InterPro" id="IPR023214">
    <property type="entry name" value="HAD_sf"/>
</dbReference>
<dbReference type="SUPFAM" id="SSF56784">
    <property type="entry name" value="HAD-like"/>
    <property type="match status" value="1"/>
</dbReference>
<dbReference type="NCBIfam" id="TIGR01493">
    <property type="entry name" value="HAD-SF-IA-v2"/>
    <property type="match status" value="1"/>
</dbReference>
<reference evidence="2 3" key="1">
    <citation type="submission" date="2020-04" db="EMBL/GenBank/DDBJ databases">
        <authorList>
            <person name="De Canck E."/>
        </authorList>
    </citation>
    <scope>NUCLEOTIDE SEQUENCE [LARGE SCALE GENOMIC DNA]</scope>
    <source>
        <strain evidence="2 3">LMG 1861</strain>
    </source>
</reference>
<keyword evidence="1 2" id="KW-0378">Hydrolase</keyword>
<evidence type="ECO:0000313" key="2">
    <source>
        <dbReference type="EMBL" id="CAB3896599.1"/>
    </source>
</evidence>
<protein>
    <submittedName>
        <fullName evidence="2">(S)-2-haloacid dehalogenase 4A</fullName>
        <ecNumber evidence="2">3.8.1.2</ecNumber>
    </submittedName>
</protein>
<accession>A0A6S7E7A6</accession>
<dbReference type="PANTHER" id="PTHR43316">
    <property type="entry name" value="HYDROLASE, HALOACID DELAHOGENASE-RELATED"/>
    <property type="match status" value="1"/>
</dbReference>
<dbReference type="EC" id="3.8.1.2" evidence="2"/>
<dbReference type="NCBIfam" id="TIGR01428">
    <property type="entry name" value="HAD_type_II"/>
    <property type="match status" value="1"/>
</dbReference>
<name>A0A6S7E7A6_9BURK</name>
<dbReference type="InterPro" id="IPR006439">
    <property type="entry name" value="HAD-SF_hydro_IA"/>
</dbReference>
<dbReference type="AlphaFoldDB" id="A0A6S7E7A6"/>
<dbReference type="InterPro" id="IPR006328">
    <property type="entry name" value="2-HAD"/>
</dbReference>
<dbReference type="InterPro" id="IPR036412">
    <property type="entry name" value="HAD-like_sf"/>
</dbReference>
<sequence length="239" mass="26588">MPLTSLPRPEWLTFDCYGTLIQWDEGLHAAVTRILANTPQERATPHPTPAEFLRVYDQHEHRLERTPPHRNFADISRESLRLTMQDLSLPYRPVDADILINSISVMPPFPEVVDTLAALKQAGFRLCIISNTDDGIIAGNVAQLGGHVDRVITAEAAGAYKPARKIFAHAHDSLGVTPDEVVHICASPHLDHAAARDIGFRCVWIDRGTGRQLLPDYRPDATVPTLDRVPDLFRAAGWM</sequence>
<dbReference type="RefSeq" id="WP_175129369.1">
    <property type="nucleotide sequence ID" value="NZ_CADILD010000002.1"/>
</dbReference>